<reference evidence="1 2" key="1">
    <citation type="submission" date="2019-03" db="EMBL/GenBank/DDBJ databases">
        <title>Genomic Encyclopedia of Type Strains, Phase IV (KMG-IV): sequencing the most valuable type-strain genomes for metagenomic binning, comparative biology and taxonomic classification.</title>
        <authorList>
            <person name="Goeker M."/>
        </authorList>
    </citation>
    <scope>NUCLEOTIDE SEQUENCE [LARGE SCALE GENOMIC DNA]</scope>
    <source>
        <strain evidence="1 2">DSM 45361</strain>
    </source>
</reference>
<evidence type="ECO:0000313" key="2">
    <source>
        <dbReference type="Proteomes" id="UP000295444"/>
    </source>
</evidence>
<dbReference type="SUPFAM" id="SSF53756">
    <property type="entry name" value="UDP-Glycosyltransferase/glycogen phosphorylase"/>
    <property type="match status" value="1"/>
</dbReference>
<dbReference type="Gene3D" id="3.40.50.11190">
    <property type="match status" value="1"/>
</dbReference>
<dbReference type="Gene3D" id="3.40.50.2000">
    <property type="entry name" value="Glycogen Phosphorylase B"/>
    <property type="match status" value="1"/>
</dbReference>
<protein>
    <submittedName>
        <fullName evidence="1">Spore coat polysaccharide biosynthesis predicted glycosyltransferase SpsG</fullName>
    </submittedName>
</protein>
<comment type="caution">
    <text evidence="1">The sequence shown here is derived from an EMBL/GenBank/DDBJ whole genome shotgun (WGS) entry which is preliminary data.</text>
</comment>
<dbReference type="EMBL" id="SNXZ01000001">
    <property type="protein sequence ID" value="TDQ04971.1"/>
    <property type="molecule type" value="Genomic_DNA"/>
</dbReference>
<keyword evidence="1" id="KW-0808">Transferase</keyword>
<dbReference type="GO" id="GO:0016740">
    <property type="term" value="F:transferase activity"/>
    <property type="evidence" value="ECO:0007669"/>
    <property type="project" value="UniProtKB-KW"/>
</dbReference>
<dbReference type="Proteomes" id="UP000295444">
    <property type="component" value="Unassembled WGS sequence"/>
</dbReference>
<evidence type="ECO:0000313" key="1">
    <source>
        <dbReference type="EMBL" id="TDQ04971.1"/>
    </source>
</evidence>
<keyword evidence="2" id="KW-1185">Reference proteome</keyword>
<dbReference type="OrthoDB" id="9805604at2"/>
<dbReference type="RefSeq" id="WP_133847800.1">
    <property type="nucleotide sequence ID" value="NZ_SNXZ01000001.1"/>
</dbReference>
<sequence length="295" mass="29887">MTSLLLRADSGPSIGVGHVVRCLAFAEEAVARGWQVRFDGAVSGWARAAFDELGVEVAPGPLAADVVLVDHYSLGALNVDGLLVSIEDGPFGRRRADVVVDCGLAAVERPDDGSGRVLLGPRYAPLRKSVVRARESRTPSNEIVVVLGGTAPTRPLTTIMRAAASTGAPVRAITSADISVPGVEVEPPRTDLPSVLAGAGLVVSAAGVTLLELCCIGVPTALVLLADNQAMGYRAAIEHGAAVGLGAADALDQAAVAAVLAGLLADDRRRADLAASAATLVDGRGAARVLDATTG</sequence>
<proteinExistence type="predicted"/>
<gene>
    <name evidence="1" type="ORF">EV186_101935</name>
</gene>
<dbReference type="AlphaFoldDB" id="A0A4R6SM67"/>
<name>A0A4R6SM67_LABRH</name>
<organism evidence="1 2">
    <name type="scientific">Labedaea rhizosphaerae</name>
    <dbReference type="NCBI Taxonomy" id="598644"/>
    <lineage>
        <taxon>Bacteria</taxon>
        <taxon>Bacillati</taxon>
        <taxon>Actinomycetota</taxon>
        <taxon>Actinomycetes</taxon>
        <taxon>Pseudonocardiales</taxon>
        <taxon>Pseudonocardiaceae</taxon>
        <taxon>Labedaea</taxon>
    </lineage>
</organism>
<accession>A0A4R6SM67</accession>